<proteinExistence type="predicted"/>
<dbReference type="Pfam" id="PF01844">
    <property type="entry name" value="HNH"/>
    <property type="match status" value="1"/>
</dbReference>
<dbReference type="InterPro" id="IPR002711">
    <property type="entry name" value="HNH"/>
</dbReference>
<evidence type="ECO:0000313" key="6">
    <source>
        <dbReference type="Proteomes" id="UP000642876"/>
    </source>
</evidence>
<protein>
    <submittedName>
        <fullName evidence="4">HNH endonuclease</fullName>
    </submittedName>
</protein>
<name>A0A7H0JZ28_9CORY</name>
<dbReference type="KEGG" id="cluj:IAU68_00350"/>
<evidence type="ECO:0000259" key="2">
    <source>
        <dbReference type="SMART" id="SM00507"/>
    </source>
</evidence>
<gene>
    <name evidence="3" type="ORF">H7348_08150</name>
    <name evidence="4" type="ORF">IAU68_00350</name>
</gene>
<dbReference type="GO" id="GO:0004519">
    <property type="term" value="F:endonuclease activity"/>
    <property type="evidence" value="ECO:0007669"/>
    <property type="project" value="UniProtKB-KW"/>
</dbReference>
<keyword evidence="4" id="KW-0540">Nuclease</keyword>
<dbReference type="Proteomes" id="UP000516235">
    <property type="component" value="Chromosome"/>
</dbReference>
<feature type="region of interest" description="Disordered" evidence="1">
    <location>
        <begin position="454"/>
        <end position="494"/>
    </location>
</feature>
<keyword evidence="6" id="KW-1185">Reference proteome</keyword>
<sequence>MTTAIEPMFRNQRTDDPHASDAQAIRDIYWGMFGMYAYEGHVEDDFDMIIEEIRCSTGWHKGFVKNAVLGHAALRELPQTRELQHHTRVMDIGHITAMYTAIEELGPNPDDEALSLIDDILADTFTPKRDNQQIPQRKTVTDRIRAAIKRLNRSHGYDADKRDKREQEKTDTLRIDDNSHLGKDSASVELLTNPLTARRIRANVKAVAREQGIAMAEAAEKLLTGELTGTTITPVLNIYTPKDRVDDDAVYIPGLGWTDAETTAEFERWLAGTEPVERDLDDAAEHTLAGYVPNDAMRHAVFARDGSCVYPNCNRPAEQCQLDHRIPYDEGGETTVDNLFALCQHHHNVKTDRRGFYVPDPATGDIVWLFPDGTYEISTPEGLLQEQVTPTNPRWQSSLSNVRKNRAHAAAFYAKGHRILDIFDEDLDLEKAQTAIRELEQEYKMEFPFEPEMPWVEPLPPEPVEPLFPDPEFDYPDENPFHNPIATFPLEKVS</sequence>
<keyword evidence="4" id="KW-0378">Hydrolase</keyword>
<dbReference type="RefSeq" id="WP_171193120.1">
    <property type="nucleotide sequence ID" value="NZ_CP061032.1"/>
</dbReference>
<evidence type="ECO:0000256" key="1">
    <source>
        <dbReference type="SAM" id="MobiDB-lite"/>
    </source>
</evidence>
<evidence type="ECO:0000313" key="3">
    <source>
        <dbReference type="EMBL" id="MBC3179275.1"/>
    </source>
</evidence>
<dbReference type="InterPro" id="IPR003615">
    <property type="entry name" value="HNH_nuc"/>
</dbReference>
<dbReference type="Gene3D" id="1.10.30.50">
    <property type="match status" value="1"/>
</dbReference>
<evidence type="ECO:0000313" key="4">
    <source>
        <dbReference type="EMBL" id="QNP90294.1"/>
    </source>
</evidence>
<dbReference type="SMART" id="SM00507">
    <property type="entry name" value="HNHc"/>
    <property type="match status" value="1"/>
</dbReference>
<organism evidence="4 5">
    <name type="scientific">Corynebacterium lujinxingii</name>
    <dbReference type="NCBI Taxonomy" id="2763010"/>
    <lineage>
        <taxon>Bacteria</taxon>
        <taxon>Bacillati</taxon>
        <taxon>Actinomycetota</taxon>
        <taxon>Actinomycetes</taxon>
        <taxon>Mycobacteriales</taxon>
        <taxon>Corynebacteriaceae</taxon>
        <taxon>Corynebacterium</taxon>
    </lineage>
</organism>
<dbReference type="GO" id="GO:0008270">
    <property type="term" value="F:zinc ion binding"/>
    <property type="evidence" value="ECO:0007669"/>
    <property type="project" value="InterPro"/>
</dbReference>
<feature type="domain" description="HNH nuclease" evidence="2">
    <location>
        <begin position="296"/>
        <end position="348"/>
    </location>
</feature>
<dbReference type="GO" id="GO:0003676">
    <property type="term" value="F:nucleic acid binding"/>
    <property type="evidence" value="ECO:0007669"/>
    <property type="project" value="InterPro"/>
</dbReference>
<dbReference type="CDD" id="cd00085">
    <property type="entry name" value="HNHc"/>
    <property type="match status" value="1"/>
</dbReference>
<reference evidence="5 6" key="1">
    <citation type="submission" date="2020-08" db="EMBL/GenBank/DDBJ databases">
        <title>novel species in genus Corynebacterium.</title>
        <authorList>
            <person name="Zhang G."/>
        </authorList>
    </citation>
    <scope>NUCLEOTIDE SEQUENCE [LARGE SCALE GENOMIC DNA]</scope>
    <source>
        <strain evidence="4">Zg-917</strain>
        <strain evidence="5 6">zg-917</strain>
    </source>
</reference>
<dbReference type="EMBL" id="JACMYE010000006">
    <property type="protein sequence ID" value="MBC3179275.1"/>
    <property type="molecule type" value="Genomic_DNA"/>
</dbReference>
<keyword evidence="4" id="KW-0255">Endonuclease</keyword>
<feature type="compositionally biased region" description="Pro residues" evidence="1">
    <location>
        <begin position="457"/>
        <end position="469"/>
    </location>
</feature>
<dbReference type="EMBL" id="CP061032">
    <property type="protein sequence ID" value="QNP90294.1"/>
    <property type="molecule type" value="Genomic_DNA"/>
</dbReference>
<dbReference type="AlphaFoldDB" id="A0A7H0JZ28"/>
<dbReference type="Proteomes" id="UP000642876">
    <property type="component" value="Unassembled WGS sequence"/>
</dbReference>
<evidence type="ECO:0000313" key="5">
    <source>
        <dbReference type="Proteomes" id="UP000516235"/>
    </source>
</evidence>
<accession>A0A7H0JZ28</accession>